<feature type="region of interest" description="Disordered" evidence="1">
    <location>
        <begin position="477"/>
        <end position="496"/>
    </location>
</feature>
<comment type="caution">
    <text evidence="2">The sequence shown here is derived from an EMBL/GenBank/DDBJ whole genome shotgun (WGS) entry which is preliminary data.</text>
</comment>
<gene>
    <name evidence="2" type="ORF">AALO_G00120440</name>
</gene>
<dbReference type="AlphaFoldDB" id="A0AAV6GPJ8"/>
<dbReference type="Proteomes" id="UP000823561">
    <property type="component" value="Chromosome 9"/>
</dbReference>
<dbReference type="EMBL" id="JADWDJ010000009">
    <property type="protein sequence ID" value="KAG5275451.1"/>
    <property type="molecule type" value="Genomic_DNA"/>
</dbReference>
<protein>
    <submittedName>
        <fullName evidence="2">Uncharacterized protein</fullName>
    </submittedName>
</protein>
<dbReference type="PANTHER" id="PTHR15578:SF0">
    <property type="entry name" value="CHROMOSOME 22 OPEN READING FRAME 31"/>
    <property type="match status" value="1"/>
</dbReference>
<proteinExistence type="predicted"/>
<dbReference type="PANTHER" id="PTHR15578">
    <property type="entry name" value="CHROMOSOME 8 C22ORF31 HOMOLOG"/>
    <property type="match status" value="1"/>
</dbReference>
<organism evidence="2 3">
    <name type="scientific">Alosa alosa</name>
    <name type="common">allis shad</name>
    <dbReference type="NCBI Taxonomy" id="278164"/>
    <lineage>
        <taxon>Eukaryota</taxon>
        <taxon>Metazoa</taxon>
        <taxon>Chordata</taxon>
        <taxon>Craniata</taxon>
        <taxon>Vertebrata</taxon>
        <taxon>Euteleostomi</taxon>
        <taxon>Actinopterygii</taxon>
        <taxon>Neopterygii</taxon>
        <taxon>Teleostei</taxon>
        <taxon>Clupei</taxon>
        <taxon>Clupeiformes</taxon>
        <taxon>Clupeoidei</taxon>
        <taxon>Clupeidae</taxon>
        <taxon>Alosa</taxon>
    </lineage>
</organism>
<evidence type="ECO:0000313" key="3">
    <source>
        <dbReference type="Proteomes" id="UP000823561"/>
    </source>
</evidence>
<evidence type="ECO:0000256" key="1">
    <source>
        <dbReference type="SAM" id="MobiDB-lite"/>
    </source>
</evidence>
<dbReference type="InterPro" id="IPR028970">
    <property type="entry name" value="DUF4662"/>
</dbReference>
<keyword evidence="3" id="KW-1185">Reference proteome</keyword>
<reference evidence="2" key="1">
    <citation type="submission" date="2020-10" db="EMBL/GenBank/DDBJ databases">
        <title>Chromosome-scale genome assembly of the Allis shad, Alosa alosa.</title>
        <authorList>
            <person name="Margot Z."/>
            <person name="Christophe K."/>
            <person name="Cabau C."/>
            <person name="Louis A."/>
            <person name="Berthelot C."/>
            <person name="Parey E."/>
            <person name="Roest Crollius H."/>
            <person name="Montfort J."/>
            <person name="Robinson-Rechavi M."/>
            <person name="Bucao C."/>
            <person name="Bouchez O."/>
            <person name="Gislard M."/>
            <person name="Lluch J."/>
            <person name="Milhes M."/>
            <person name="Lampietro C."/>
            <person name="Lopez Roques C."/>
            <person name="Donnadieu C."/>
            <person name="Braasch I."/>
            <person name="Desvignes T."/>
            <person name="Postlethwait J."/>
            <person name="Bobe J."/>
            <person name="Guiguen Y."/>
        </authorList>
    </citation>
    <scope>NUCLEOTIDE SEQUENCE</scope>
    <source>
        <strain evidence="2">M-15738</strain>
        <tissue evidence="2">Blood</tissue>
    </source>
</reference>
<evidence type="ECO:0000313" key="2">
    <source>
        <dbReference type="EMBL" id="KAG5275451.1"/>
    </source>
</evidence>
<dbReference type="Pfam" id="PF15578">
    <property type="entry name" value="DUF4662"/>
    <property type="match status" value="1"/>
</dbReference>
<name>A0AAV6GPJ8_9TELE</name>
<accession>A0AAV6GPJ8</accession>
<feature type="region of interest" description="Disordered" evidence="1">
    <location>
        <begin position="194"/>
        <end position="214"/>
    </location>
</feature>
<sequence>MEQGNKGRATSAPYSLRRQVVPSRRFEDFYLERQPLSKKKDLQTGEKLTWKTVEGSASSSSQSPLPMPIVSGEILSCGDNSSALPLHYPGSSLPAKDGCESPCKVSGLTLSTAPEASERVGRRKKQAKPCRVVPCKDQAEQGLGISNGPLVIKLCTPEQKTGASLASVCKSSSKSHREPQLSSQALMGSTPQAPMLKKAPQKKVAPQGNHQKSNDLKQRLEIAAILLKLAQQVPDLVPEVGCTINFQQQLQLIKKCSSKGNQKGTSVKARAHKEVTCDHNGYCKKYHSTETHGQKRKYLSSLDSGPVMGPEWTAARDREDMFFPHLDDSSLMAEAKERKRREMAQESSLQQMAEPVEERNIKNAAVLPDLRPLPPVAPSSAQSSSLLCAALSEPLLIHGHSVEDYQAIYHAVVDPMLKTKSGNARQYNLGMGRAIKQRLWERMSCPTLVETVDVDGRVHITESFSTPTLKSYAPQIDVDISGEPLPGQPKSKRARR</sequence>